<evidence type="ECO:0000256" key="6">
    <source>
        <dbReference type="ARBA" id="ARBA00039017"/>
    </source>
</evidence>
<dbReference type="InParanoid" id="A0A0D1YFW9"/>
<dbReference type="STRING" id="253628.A0A0D1YFW9"/>
<dbReference type="Pfam" id="PF00857">
    <property type="entry name" value="Isochorismatase"/>
    <property type="match status" value="1"/>
</dbReference>
<dbReference type="VEuPathDB" id="FungiDB:PV09_08707"/>
<dbReference type="Gene3D" id="3.40.50.850">
    <property type="entry name" value="Isochorismatase-like"/>
    <property type="match status" value="1"/>
</dbReference>
<name>A0A0D1YFW9_9PEZI</name>
<gene>
    <name evidence="9" type="ORF">PV09_08707</name>
</gene>
<dbReference type="PANTHER" id="PTHR11080">
    <property type="entry name" value="PYRAZINAMIDASE/NICOTINAMIDASE"/>
    <property type="match status" value="1"/>
</dbReference>
<dbReference type="OrthoDB" id="3341310at2759"/>
<dbReference type="GO" id="GO:0046872">
    <property type="term" value="F:metal ion binding"/>
    <property type="evidence" value="ECO:0007669"/>
    <property type="project" value="UniProtKB-KW"/>
</dbReference>
<dbReference type="InterPro" id="IPR036380">
    <property type="entry name" value="Isochorismatase-like_sf"/>
</dbReference>
<organism evidence="9 10">
    <name type="scientific">Verruconis gallopava</name>
    <dbReference type="NCBI Taxonomy" id="253628"/>
    <lineage>
        <taxon>Eukaryota</taxon>
        <taxon>Fungi</taxon>
        <taxon>Dikarya</taxon>
        <taxon>Ascomycota</taxon>
        <taxon>Pezizomycotina</taxon>
        <taxon>Dothideomycetes</taxon>
        <taxon>Pleosporomycetidae</taxon>
        <taxon>Venturiales</taxon>
        <taxon>Sympoventuriaceae</taxon>
        <taxon>Verruconis</taxon>
    </lineage>
</organism>
<dbReference type="GO" id="GO:0008936">
    <property type="term" value="F:nicotinamidase activity"/>
    <property type="evidence" value="ECO:0007669"/>
    <property type="project" value="UniProtKB-EC"/>
</dbReference>
<dbReference type="CDD" id="cd01011">
    <property type="entry name" value="nicotinamidase"/>
    <property type="match status" value="1"/>
</dbReference>
<evidence type="ECO:0000256" key="3">
    <source>
        <dbReference type="ARBA" id="ARBA00022723"/>
    </source>
</evidence>
<dbReference type="GO" id="GO:0019363">
    <property type="term" value="P:pyridine nucleotide biosynthetic process"/>
    <property type="evidence" value="ECO:0007669"/>
    <property type="project" value="UniProtKB-KW"/>
</dbReference>
<keyword evidence="2" id="KW-0662">Pyridine nucleotide biosynthesis</keyword>
<dbReference type="EC" id="3.5.1.19" evidence="6"/>
<dbReference type="InterPro" id="IPR000868">
    <property type="entry name" value="Isochorismatase-like_dom"/>
</dbReference>
<evidence type="ECO:0000256" key="5">
    <source>
        <dbReference type="ARBA" id="ARBA00037900"/>
    </source>
</evidence>
<dbReference type="AlphaFoldDB" id="A0A0D1YFW9"/>
<keyword evidence="10" id="KW-1185">Reference proteome</keyword>
<comment type="pathway">
    <text evidence="5">Cofactor biosynthesis; nicotinate biosynthesis; nicotinate from nicotinamide: step 1/1.</text>
</comment>
<proteinExistence type="inferred from homology"/>
<evidence type="ECO:0000256" key="2">
    <source>
        <dbReference type="ARBA" id="ARBA00022642"/>
    </source>
</evidence>
<dbReference type="GeneID" id="27316680"/>
<dbReference type="EMBL" id="KN847574">
    <property type="protein sequence ID" value="KIV99646.1"/>
    <property type="molecule type" value="Genomic_DNA"/>
</dbReference>
<dbReference type="InterPro" id="IPR052347">
    <property type="entry name" value="Isochorismatase_Nicotinamidase"/>
</dbReference>
<evidence type="ECO:0000313" key="10">
    <source>
        <dbReference type="Proteomes" id="UP000053259"/>
    </source>
</evidence>
<dbReference type="FunCoup" id="A0A0D1YFW9">
    <property type="interactions" value="421"/>
</dbReference>
<sequence>MAASEAFKPALIVVDFQEDFCPPVLLVRCRSETESTYSPKQTGSLAVQGGRDIASVVNTLVQLPFALRVATKDWHPQDHISFASNHAPPDNVAFSTEITIANPNDPTQTETTRLWPDHCVQGSKGAELVPELDVSRIDHVVEKGQDSRVEMYSAFADPFETHVTRSGLEDTLRAAGITHVFCVGLAMDYCVKFTALDAAKAGFKTYVVAEGTRAVNPADWDAVAELLKQAGVDVVALSGEEVERVRRLQA</sequence>
<evidence type="ECO:0000256" key="4">
    <source>
        <dbReference type="ARBA" id="ARBA00022801"/>
    </source>
</evidence>
<keyword evidence="4" id="KW-0378">Hydrolase</keyword>
<reference evidence="9 10" key="1">
    <citation type="submission" date="2015-01" db="EMBL/GenBank/DDBJ databases">
        <title>The Genome Sequence of Ochroconis gallopava CBS43764.</title>
        <authorList>
            <consortium name="The Broad Institute Genomics Platform"/>
            <person name="Cuomo C."/>
            <person name="de Hoog S."/>
            <person name="Gorbushina A."/>
            <person name="Stielow B."/>
            <person name="Teixiera M."/>
            <person name="Abouelleil A."/>
            <person name="Chapman S.B."/>
            <person name="Priest M."/>
            <person name="Young S.K."/>
            <person name="Wortman J."/>
            <person name="Nusbaum C."/>
            <person name="Birren B."/>
        </authorList>
    </citation>
    <scope>NUCLEOTIDE SEQUENCE [LARGE SCALE GENOMIC DNA]</scope>
    <source>
        <strain evidence="9 10">CBS 43764</strain>
    </source>
</reference>
<keyword evidence="3" id="KW-0479">Metal-binding</keyword>
<evidence type="ECO:0000256" key="7">
    <source>
        <dbReference type="ARBA" id="ARBA00043224"/>
    </source>
</evidence>
<feature type="domain" description="Isochorismatase-like" evidence="8">
    <location>
        <begin position="10"/>
        <end position="235"/>
    </location>
</feature>
<accession>A0A0D1YFW9</accession>
<protein>
    <recommendedName>
        <fullName evidence="6">nicotinamidase</fullName>
        <ecNumber evidence="6">3.5.1.19</ecNumber>
    </recommendedName>
    <alternativeName>
        <fullName evidence="7">Nicotinamide deamidase</fullName>
    </alternativeName>
</protein>
<evidence type="ECO:0000313" key="9">
    <source>
        <dbReference type="EMBL" id="KIV99646.1"/>
    </source>
</evidence>
<dbReference type="SUPFAM" id="SSF52499">
    <property type="entry name" value="Isochorismatase-like hydrolases"/>
    <property type="match status" value="1"/>
</dbReference>
<comment type="similarity">
    <text evidence="1">Belongs to the isochorismatase family.</text>
</comment>
<evidence type="ECO:0000259" key="8">
    <source>
        <dbReference type="Pfam" id="PF00857"/>
    </source>
</evidence>
<evidence type="ECO:0000256" key="1">
    <source>
        <dbReference type="ARBA" id="ARBA00006336"/>
    </source>
</evidence>
<dbReference type="RefSeq" id="XP_016209516.1">
    <property type="nucleotide sequence ID" value="XM_016362649.1"/>
</dbReference>
<dbReference type="Proteomes" id="UP000053259">
    <property type="component" value="Unassembled WGS sequence"/>
</dbReference>
<dbReference type="PANTHER" id="PTHR11080:SF2">
    <property type="entry name" value="LD05707P"/>
    <property type="match status" value="1"/>
</dbReference>